<dbReference type="OrthoDB" id="7466225at2"/>
<comment type="caution">
    <text evidence="3">The sequence shown here is derived from an EMBL/GenBank/DDBJ whole genome shotgun (WGS) entry which is preliminary data.</text>
</comment>
<dbReference type="CDD" id="cd07186">
    <property type="entry name" value="CofD_like"/>
    <property type="match status" value="1"/>
</dbReference>
<keyword evidence="2" id="KW-0460">Magnesium</keyword>
<evidence type="ECO:0000313" key="3">
    <source>
        <dbReference type="EMBL" id="TCZ64074.1"/>
    </source>
</evidence>
<name>A0A4R4DQ47_9PROT</name>
<dbReference type="Proteomes" id="UP000295023">
    <property type="component" value="Unassembled WGS sequence"/>
</dbReference>
<dbReference type="GO" id="GO:0000287">
    <property type="term" value="F:magnesium ion binding"/>
    <property type="evidence" value="ECO:0007669"/>
    <property type="project" value="InterPro"/>
</dbReference>
<evidence type="ECO:0000313" key="4">
    <source>
        <dbReference type="Proteomes" id="UP000295023"/>
    </source>
</evidence>
<dbReference type="Pfam" id="PF01933">
    <property type="entry name" value="CofD"/>
    <property type="match status" value="1"/>
</dbReference>
<dbReference type="NCBIfam" id="TIGR01819">
    <property type="entry name" value="F420_cofD"/>
    <property type="match status" value="1"/>
</dbReference>
<dbReference type="AlphaFoldDB" id="A0A4R4DQ47"/>
<dbReference type="HAMAP" id="MF_01257">
    <property type="entry name" value="CofD"/>
    <property type="match status" value="1"/>
</dbReference>
<protein>
    <submittedName>
        <fullName evidence="3">2-phospho-L-lactate transferase</fullName>
        <ecNumber evidence="3">2.7.8.28</ecNumber>
    </submittedName>
</protein>
<dbReference type="EC" id="2.7.8.28" evidence="3"/>
<dbReference type="InterPro" id="IPR010115">
    <property type="entry name" value="FbiA/CofD"/>
</dbReference>
<dbReference type="InterPro" id="IPR038136">
    <property type="entry name" value="CofD-like_dom_sf"/>
</dbReference>
<dbReference type="GO" id="GO:0043743">
    <property type="term" value="F:LPPG:FO 2-phospho-L-lactate transferase activity"/>
    <property type="evidence" value="ECO:0007669"/>
    <property type="project" value="UniProtKB-EC"/>
</dbReference>
<organism evidence="3 4">
    <name type="scientific">Roseicella aquatilis</name>
    <dbReference type="NCBI Taxonomy" id="2527868"/>
    <lineage>
        <taxon>Bacteria</taxon>
        <taxon>Pseudomonadati</taxon>
        <taxon>Pseudomonadota</taxon>
        <taxon>Alphaproteobacteria</taxon>
        <taxon>Acetobacterales</taxon>
        <taxon>Roseomonadaceae</taxon>
        <taxon>Roseicella</taxon>
    </lineage>
</organism>
<dbReference type="InterPro" id="IPR002882">
    <property type="entry name" value="CofD"/>
</dbReference>
<accession>A0A4R4DQ47</accession>
<dbReference type="PANTHER" id="PTHR43007">
    <property type="entry name" value="2-PHOSPHO-L-LACTATE TRANSFERASE"/>
    <property type="match status" value="1"/>
</dbReference>
<dbReference type="PANTHER" id="PTHR43007:SF1">
    <property type="entry name" value="2-PHOSPHO-L-LACTATE TRANSFERASE"/>
    <property type="match status" value="1"/>
</dbReference>
<sequence length="327" mass="34138">MGGAGRPGLGAAARRGGGPVPVIVALSGGIGGAKLALGLSKVLPPEELLVVANTGDDFEHVGLTICPDIDTLTYTLAGLDNPVLGWGRADESWAFMETLAALGGEDWFRLGDRDLALHVLRTHRLRGGEPLSAITDDLRRRLGIGARILPMSDDPVRTRLRGDAGWIDFQDWFVRQRATPAVRAIEFAGAAAARPQPGVLAALRAGPRAVVICPSNPFISIEPILAVPGMREAIAVCGAPVVAVSPIIAGQAVKGPTAKMFSELGMEPSAAAVAARYGALLDGYVMEEGDDATGIAPHVFRTRTLMQTLDDKVALARAVLAAAEALR</sequence>
<dbReference type="SUPFAM" id="SSF142338">
    <property type="entry name" value="CofD-like"/>
    <property type="match status" value="1"/>
</dbReference>
<reference evidence="3 4" key="1">
    <citation type="submission" date="2019-03" db="EMBL/GenBank/DDBJ databases">
        <title>Paracraurococcus aquatilis NE82 genome sequence.</title>
        <authorList>
            <person name="Zhao Y."/>
            <person name="Du Z."/>
        </authorList>
    </citation>
    <scope>NUCLEOTIDE SEQUENCE [LARGE SCALE GENOMIC DNA]</scope>
    <source>
        <strain evidence="3 4">NE82</strain>
    </source>
</reference>
<evidence type="ECO:0000256" key="1">
    <source>
        <dbReference type="ARBA" id="ARBA00022679"/>
    </source>
</evidence>
<dbReference type="Gene3D" id="3.40.50.10680">
    <property type="entry name" value="CofD-like domains"/>
    <property type="match status" value="1"/>
</dbReference>
<evidence type="ECO:0000256" key="2">
    <source>
        <dbReference type="ARBA" id="ARBA00022842"/>
    </source>
</evidence>
<dbReference type="EMBL" id="SKBM01000006">
    <property type="protein sequence ID" value="TCZ64074.1"/>
    <property type="molecule type" value="Genomic_DNA"/>
</dbReference>
<gene>
    <name evidence="3" type="ORF">EXY23_08900</name>
</gene>
<keyword evidence="4" id="KW-1185">Reference proteome</keyword>
<proteinExistence type="inferred from homology"/>
<dbReference type="Gene3D" id="1.10.8.240">
    <property type="entry name" value="CofD-like domain"/>
    <property type="match status" value="1"/>
</dbReference>
<keyword evidence="1 3" id="KW-0808">Transferase</keyword>